<gene>
    <name evidence="2" type="ORF">NEH16_02740</name>
</gene>
<dbReference type="Proteomes" id="UP001164963">
    <property type="component" value="Chromosome"/>
</dbReference>
<evidence type="ECO:0000313" key="3">
    <source>
        <dbReference type="Proteomes" id="UP001164963"/>
    </source>
</evidence>
<keyword evidence="1" id="KW-0812">Transmembrane</keyword>
<keyword evidence="1" id="KW-0472">Membrane</keyword>
<keyword evidence="3" id="KW-1185">Reference proteome</keyword>
<proteinExistence type="predicted"/>
<organism evidence="2 3">
    <name type="scientific">Streptomyces drozdowiczii</name>
    <dbReference type="NCBI Taxonomy" id="202862"/>
    <lineage>
        <taxon>Bacteria</taxon>
        <taxon>Bacillati</taxon>
        <taxon>Actinomycetota</taxon>
        <taxon>Actinomycetes</taxon>
        <taxon>Kitasatosporales</taxon>
        <taxon>Streptomycetaceae</taxon>
        <taxon>Streptomyces</taxon>
    </lineage>
</organism>
<dbReference type="EMBL" id="CP098740">
    <property type="protein sequence ID" value="UZK53184.1"/>
    <property type="molecule type" value="Genomic_DNA"/>
</dbReference>
<protein>
    <submittedName>
        <fullName evidence="2">Uncharacterized protein</fullName>
    </submittedName>
</protein>
<keyword evidence="1" id="KW-1133">Transmembrane helix</keyword>
<feature type="transmembrane region" description="Helical" evidence="1">
    <location>
        <begin position="35"/>
        <end position="54"/>
    </location>
</feature>
<sequence length="60" mass="6271">MNLRPRVRIALASTVPTLLALPVLCVLAAVGAMPWAVLLALPVVLVVQAAATFARLNQVP</sequence>
<accession>A0ABY6PLZ6</accession>
<evidence type="ECO:0000256" key="1">
    <source>
        <dbReference type="SAM" id="Phobius"/>
    </source>
</evidence>
<reference evidence="2" key="1">
    <citation type="journal article" date="2022" name="Front. Microbiol.">
        <title>Mirubactin C rescues the lethal effect of cell wall biosynthesis mutations in Bacillus subtilis.</title>
        <authorList>
            <person name="Kepplinger B."/>
            <person name="Wen X."/>
            <person name="Tyler A.R."/>
            <person name="Kim B.Y."/>
            <person name="Brown J."/>
            <person name="Banks P."/>
            <person name="Dashti Y."/>
            <person name="Mackenzie E.S."/>
            <person name="Wills C."/>
            <person name="Kawai Y."/>
            <person name="Waldron K.J."/>
            <person name="Allenby N.E.E."/>
            <person name="Wu L.J."/>
            <person name="Hall M.J."/>
            <person name="Errington J."/>
        </authorList>
    </citation>
    <scope>NUCLEOTIDE SEQUENCE</scope>
    <source>
        <strain evidence="2">MDA8-470</strain>
    </source>
</reference>
<evidence type="ECO:0000313" key="2">
    <source>
        <dbReference type="EMBL" id="UZK53184.1"/>
    </source>
</evidence>
<name>A0ABY6PLZ6_9ACTN</name>
<dbReference type="RefSeq" id="WP_265538896.1">
    <property type="nucleotide sequence ID" value="NZ_CP098740.1"/>
</dbReference>